<proteinExistence type="predicted"/>
<evidence type="ECO:0000256" key="1">
    <source>
        <dbReference type="SAM" id="MobiDB-lite"/>
    </source>
</evidence>
<dbReference type="AlphaFoldDB" id="K0RC64"/>
<protein>
    <submittedName>
        <fullName evidence="2">Uncharacterized protein</fullName>
    </submittedName>
</protein>
<evidence type="ECO:0000313" key="3">
    <source>
        <dbReference type="Proteomes" id="UP000266841"/>
    </source>
</evidence>
<evidence type="ECO:0000313" key="2">
    <source>
        <dbReference type="EMBL" id="EJK44107.1"/>
    </source>
</evidence>
<feature type="region of interest" description="Disordered" evidence="1">
    <location>
        <begin position="1"/>
        <end position="20"/>
    </location>
</feature>
<feature type="compositionally biased region" description="Gly residues" evidence="1">
    <location>
        <begin position="1"/>
        <end position="11"/>
    </location>
</feature>
<name>K0RC64_THAOC</name>
<dbReference type="EMBL" id="AGNL01050163">
    <property type="protein sequence ID" value="EJK44107.1"/>
    <property type="molecule type" value="Genomic_DNA"/>
</dbReference>
<reference evidence="2 3" key="1">
    <citation type="journal article" date="2012" name="Genome Biol.">
        <title>Genome and low-iron response of an oceanic diatom adapted to chronic iron limitation.</title>
        <authorList>
            <person name="Lommer M."/>
            <person name="Specht M."/>
            <person name="Roy A.S."/>
            <person name="Kraemer L."/>
            <person name="Andreson R."/>
            <person name="Gutowska M.A."/>
            <person name="Wolf J."/>
            <person name="Bergner S.V."/>
            <person name="Schilhabel M.B."/>
            <person name="Klostermeier U.C."/>
            <person name="Beiko R.G."/>
            <person name="Rosenstiel P."/>
            <person name="Hippler M."/>
            <person name="Laroche J."/>
        </authorList>
    </citation>
    <scope>NUCLEOTIDE SEQUENCE [LARGE SCALE GENOMIC DNA]</scope>
    <source>
        <strain evidence="2 3">CCMP1005</strain>
    </source>
</reference>
<keyword evidence="3" id="KW-1185">Reference proteome</keyword>
<feature type="non-terminal residue" evidence="2">
    <location>
        <position position="1"/>
    </location>
</feature>
<comment type="caution">
    <text evidence="2">The sequence shown here is derived from an EMBL/GenBank/DDBJ whole genome shotgun (WGS) entry which is preliminary data.</text>
</comment>
<organism evidence="2 3">
    <name type="scientific">Thalassiosira oceanica</name>
    <name type="common">Marine diatom</name>
    <dbReference type="NCBI Taxonomy" id="159749"/>
    <lineage>
        <taxon>Eukaryota</taxon>
        <taxon>Sar</taxon>
        <taxon>Stramenopiles</taxon>
        <taxon>Ochrophyta</taxon>
        <taxon>Bacillariophyta</taxon>
        <taxon>Coscinodiscophyceae</taxon>
        <taxon>Thalassiosirophycidae</taxon>
        <taxon>Thalassiosirales</taxon>
        <taxon>Thalassiosiraceae</taxon>
        <taxon>Thalassiosira</taxon>
    </lineage>
</organism>
<sequence>WGGYGKGGKSGGYDDDGAWGYGGKISRVDISIVELSHDRTHISGPCYCGGGSGKSGKTKGRMLSETEVESVSEESQESRQLGWGGPGPCRCSYVYVGGWTSGWADDGYSYGKSGKTKGY</sequence>
<dbReference type="Proteomes" id="UP000266841">
    <property type="component" value="Unassembled WGS sequence"/>
</dbReference>
<gene>
    <name evidence="2" type="ORF">THAOC_37383</name>
</gene>
<accession>K0RC64</accession>